<accession>A0AAU9NF15</accession>
<keyword evidence="4" id="KW-1185">Reference proteome</keyword>
<dbReference type="Gene3D" id="3.40.50.2000">
    <property type="entry name" value="Glycogen Phosphorylase B"/>
    <property type="match status" value="2"/>
</dbReference>
<dbReference type="Proteomes" id="UP001157418">
    <property type="component" value="Unassembled WGS sequence"/>
</dbReference>
<evidence type="ECO:0000256" key="1">
    <source>
        <dbReference type="ARBA" id="ARBA00009995"/>
    </source>
</evidence>
<dbReference type="SUPFAM" id="SSF53756">
    <property type="entry name" value="UDP-Glycosyltransferase/glycogen phosphorylase"/>
    <property type="match status" value="1"/>
</dbReference>
<evidence type="ECO:0000313" key="4">
    <source>
        <dbReference type="Proteomes" id="UP001157418"/>
    </source>
</evidence>
<comment type="caution">
    <text evidence="3">The sequence shown here is derived from an EMBL/GenBank/DDBJ whole genome shotgun (WGS) entry which is preliminary data.</text>
</comment>
<evidence type="ECO:0000256" key="2">
    <source>
        <dbReference type="ARBA" id="ARBA00022679"/>
    </source>
</evidence>
<dbReference type="Pfam" id="PF00201">
    <property type="entry name" value="UDPGT"/>
    <property type="match status" value="1"/>
</dbReference>
<evidence type="ECO:0000313" key="3">
    <source>
        <dbReference type="EMBL" id="CAH1436415.1"/>
    </source>
</evidence>
<dbReference type="FunFam" id="3.40.50.2000:FF:000019">
    <property type="entry name" value="Glycosyltransferase"/>
    <property type="match status" value="1"/>
</dbReference>
<dbReference type="CDD" id="cd03784">
    <property type="entry name" value="GT1_Gtf-like"/>
    <property type="match status" value="1"/>
</dbReference>
<dbReference type="PANTHER" id="PTHR11926">
    <property type="entry name" value="GLUCOSYL/GLUCURONOSYL TRANSFERASES"/>
    <property type="match status" value="1"/>
</dbReference>
<comment type="similarity">
    <text evidence="1">Belongs to the UDP-glycosyltransferase family.</text>
</comment>
<gene>
    <name evidence="3" type="ORF">LVIROSA_LOCUS22788</name>
</gene>
<name>A0AAU9NF15_9ASTR</name>
<dbReference type="GO" id="GO:0080043">
    <property type="term" value="F:quercetin 3-O-glucosyltransferase activity"/>
    <property type="evidence" value="ECO:0007669"/>
    <property type="project" value="TreeGrafter"/>
</dbReference>
<keyword evidence="2" id="KW-0808">Transferase</keyword>
<proteinExistence type="inferred from homology"/>
<reference evidence="3 4" key="1">
    <citation type="submission" date="2022-01" db="EMBL/GenBank/DDBJ databases">
        <authorList>
            <person name="Xiong W."/>
            <person name="Schranz E."/>
        </authorList>
    </citation>
    <scope>NUCLEOTIDE SEQUENCE [LARGE SCALE GENOMIC DNA]</scope>
</reference>
<dbReference type="InterPro" id="IPR002213">
    <property type="entry name" value="UDP_glucos_trans"/>
</dbReference>
<dbReference type="EMBL" id="CAKMRJ010004445">
    <property type="protein sequence ID" value="CAH1436415.1"/>
    <property type="molecule type" value="Genomic_DNA"/>
</dbReference>
<dbReference type="GO" id="GO:0080044">
    <property type="term" value="F:quercetin 7-O-glucosyltransferase activity"/>
    <property type="evidence" value="ECO:0007669"/>
    <property type="project" value="TreeGrafter"/>
</dbReference>
<sequence>MTRRHVLLVSRHDYGHLNPTIELAKNFRLAGAQVTVATTVSGFSKLKSLPSLDGFSIASFSDGHDDDINAAKVPGYIHDLRRVGSESLAGLIRTFSESGNQVTLLVYTLFLPWVAMVAREVNVPSTILLIQSATCFSIYNHFCNRRDGIVVVSKDIGTSISLQLPGVPLLKWSDFPTFVLPTSPYFSDMVSVCQEHLKFLEEDPNPRVLVNTMKGLEPDSIQSIANAVVVGPLVSSSFTGDQGSYFQWLDSKPENSVIYVSYGSTAVLSRGQKEELLRGLMESCRPFLLVLRDDGEEEDEEIKELKEKIGDDGLVVGWCSQTEVLRHSAVGCFVTHCGWNSTLESMVAGVAVVACPQFADQTTNAKMVEEVWGNGVRAVVDEKMVVSREEIKRCLEVVMGGGDTAEEIKKCVENWKKVAMESVKDGDSLEINLKLFLESIS</sequence>
<protein>
    <recommendedName>
        <fullName evidence="5">Glycosyltransferase</fullName>
    </recommendedName>
</protein>
<evidence type="ECO:0008006" key="5">
    <source>
        <dbReference type="Google" id="ProtNLM"/>
    </source>
</evidence>
<organism evidence="3 4">
    <name type="scientific">Lactuca virosa</name>
    <dbReference type="NCBI Taxonomy" id="75947"/>
    <lineage>
        <taxon>Eukaryota</taxon>
        <taxon>Viridiplantae</taxon>
        <taxon>Streptophyta</taxon>
        <taxon>Embryophyta</taxon>
        <taxon>Tracheophyta</taxon>
        <taxon>Spermatophyta</taxon>
        <taxon>Magnoliopsida</taxon>
        <taxon>eudicotyledons</taxon>
        <taxon>Gunneridae</taxon>
        <taxon>Pentapetalae</taxon>
        <taxon>asterids</taxon>
        <taxon>campanulids</taxon>
        <taxon>Asterales</taxon>
        <taxon>Asteraceae</taxon>
        <taxon>Cichorioideae</taxon>
        <taxon>Cichorieae</taxon>
        <taxon>Lactucinae</taxon>
        <taxon>Lactuca</taxon>
    </lineage>
</organism>
<dbReference type="PANTHER" id="PTHR11926:SF1534">
    <property type="entry name" value="GLYCOSYLTRANSFERASE"/>
    <property type="match status" value="1"/>
</dbReference>
<dbReference type="AlphaFoldDB" id="A0AAU9NF15"/>